<dbReference type="Proteomes" id="UP000257016">
    <property type="component" value="Unassembled WGS sequence"/>
</dbReference>
<dbReference type="AlphaFoldDB" id="A0A375D9T4"/>
<dbReference type="InterPro" id="IPR051396">
    <property type="entry name" value="Bact_Antivir_Def_Nuclease"/>
</dbReference>
<protein>
    <submittedName>
        <fullName evidence="5">ATPase exported protein</fullName>
    </submittedName>
    <submittedName>
        <fullName evidence="3">ATPase putative exported protein</fullName>
    </submittedName>
</protein>
<evidence type="ECO:0000259" key="2">
    <source>
        <dbReference type="Pfam" id="PF13304"/>
    </source>
</evidence>
<reference evidence="6 7" key="1">
    <citation type="submission" date="2018-01" db="EMBL/GenBank/DDBJ databases">
        <authorList>
            <person name="Clerissi C."/>
        </authorList>
    </citation>
    <scope>NUCLEOTIDE SEQUENCE</scope>
    <source>
        <strain evidence="4">Cupriavidus taiwanensis LMG 19430</strain>
        <strain evidence="3">Cupriavidus taiwanensis STM 3521</strain>
        <strain evidence="5">Cupriavidus taiwanensis SWF 66322</strain>
        <plasmid evidence="7">cbm2586_p</plasmid>
        <plasmid evidence="6">cbm2636p</plasmid>
        <plasmid evidence="5">CBM2636p</plasmid>
    </source>
</reference>
<dbReference type="InterPro" id="IPR014592">
    <property type="entry name" value="P-loop_UCP034888"/>
</dbReference>
<name>A0A375D9T4_9BURK</name>
<dbReference type="InterPro" id="IPR027417">
    <property type="entry name" value="P-loop_NTPase"/>
</dbReference>
<keyword evidence="5" id="KW-0614">Plasmid</keyword>
<evidence type="ECO:0000259" key="1">
    <source>
        <dbReference type="Pfam" id="PF12476"/>
    </source>
</evidence>
<dbReference type="Gene3D" id="3.40.50.300">
    <property type="entry name" value="P-loop containing nucleotide triphosphate hydrolases"/>
    <property type="match status" value="2"/>
</dbReference>
<evidence type="ECO:0000313" key="5">
    <source>
        <dbReference type="EMBL" id="SPD69771.1"/>
    </source>
</evidence>
<dbReference type="GO" id="GO:0005524">
    <property type="term" value="F:ATP binding"/>
    <property type="evidence" value="ECO:0007669"/>
    <property type="project" value="InterPro"/>
</dbReference>
<dbReference type="Pfam" id="PF13304">
    <property type="entry name" value="AAA_21"/>
    <property type="match status" value="1"/>
</dbReference>
<dbReference type="EMBL" id="OFSP01000040">
    <property type="protein sequence ID" value="SOY75209.1"/>
    <property type="molecule type" value="Genomic_DNA"/>
</dbReference>
<geneLocation type="plasmid" evidence="5">
    <name>CBM2636p</name>
</geneLocation>
<dbReference type="InterPro" id="IPR003959">
    <property type="entry name" value="ATPase_AAA_core"/>
</dbReference>
<sequence length="376" mass="40752">MIKTLDIENFKCFSSLRLRFGALTLLTGFNAGGKSSAVQPLLLLAQALRTSASAQKLPLNGPIVHLGTVGDVLPANASGSSLAFKVAGVEHEVTWTTSARASERHLEVTESRICDVAGSTNTPPTEAIKEPSTEVCRSITGLSYLSAVRDGLTDAYPMPESDEEVTDVGADGRFAPYWYDRYVDDEVQVARRHPGEPASSLRKQVDAWLATLFPHAQANVHHVPQVSLESLQFRISDFGAWRRPANVGYGFTYAFPILIALLAANDGQMIVIDSPEAHLHPFAQSQMGRLLAHFAAAGLQVVVETHSDHLLNGVRLAVKEGLLPPDELCVHFFSGTTETGHGVLTLAVDNEGRIASWPEGFFDQSEKDLARLSGWE</sequence>
<accession>A0A375D9T4</accession>
<dbReference type="Proteomes" id="UP000254259">
    <property type="component" value="Plasmid CBM2636p"/>
</dbReference>
<dbReference type="RefSeq" id="WP_012354857.1">
    <property type="nucleotide sequence ID" value="NZ_CBCRZP010000057.1"/>
</dbReference>
<dbReference type="Proteomes" id="UP000256297">
    <property type="component" value="Plasmid CBM2589_p"/>
</dbReference>
<dbReference type="Pfam" id="PF12476">
    <property type="entry name" value="DUF3696"/>
    <property type="match status" value="1"/>
</dbReference>
<dbReference type="GeneID" id="71203654"/>
<feature type="domain" description="DUF3696" evidence="1">
    <location>
        <begin position="323"/>
        <end position="372"/>
    </location>
</feature>
<evidence type="ECO:0000313" key="7">
    <source>
        <dbReference type="Proteomes" id="UP000257016"/>
    </source>
</evidence>
<dbReference type="OMA" id="QVIIETH"/>
<evidence type="ECO:0000313" key="3">
    <source>
        <dbReference type="EMBL" id="SOY75209.1"/>
    </source>
</evidence>
<proteinExistence type="predicted"/>
<dbReference type="EMBL" id="OFSN01000028">
    <property type="protein sequence ID" value="SOY77226.1"/>
    <property type="molecule type" value="Genomic_DNA"/>
</dbReference>
<geneLocation type="plasmid" evidence="6">
    <name>cbm2636p</name>
</geneLocation>
<dbReference type="PANTHER" id="PTHR43581:SF2">
    <property type="entry name" value="EXCINUCLEASE ATPASE SUBUNIT"/>
    <property type="match status" value="1"/>
</dbReference>
<dbReference type="GO" id="GO:0016887">
    <property type="term" value="F:ATP hydrolysis activity"/>
    <property type="evidence" value="ECO:0007669"/>
    <property type="project" value="InterPro"/>
</dbReference>
<evidence type="ECO:0000313" key="6">
    <source>
        <dbReference type="Proteomes" id="UP000254259"/>
    </source>
</evidence>
<feature type="domain" description="ATPase AAA-type core" evidence="2">
    <location>
        <begin position="207"/>
        <end position="312"/>
    </location>
</feature>
<dbReference type="PIRSF" id="PIRSF034888">
    <property type="entry name" value="P-loop_UCP034888"/>
    <property type="match status" value="1"/>
</dbReference>
<dbReference type="EMBL" id="LT984815">
    <property type="protein sequence ID" value="SPD69771.1"/>
    <property type="molecule type" value="Genomic_DNA"/>
</dbReference>
<geneLocation type="plasmid" evidence="7">
    <name>cbm2586_p</name>
</geneLocation>
<dbReference type="PANTHER" id="PTHR43581">
    <property type="entry name" value="ATP/GTP PHOSPHATASE"/>
    <property type="match status" value="1"/>
</dbReference>
<evidence type="ECO:0000313" key="4">
    <source>
        <dbReference type="EMBL" id="SOY77226.1"/>
    </source>
</evidence>
<dbReference type="InterPro" id="IPR022532">
    <property type="entry name" value="DUF3696"/>
</dbReference>
<dbReference type="SUPFAM" id="SSF52540">
    <property type="entry name" value="P-loop containing nucleoside triphosphate hydrolases"/>
    <property type="match status" value="1"/>
</dbReference>
<gene>
    <name evidence="4" type="ORF">CBM2586_P10009</name>
    <name evidence="3" type="ORF">CBM2589_P10005</name>
    <name evidence="5" type="ORF">CBM2636_P20458</name>
</gene>
<organism evidence="3">
    <name type="scientific">Cupriavidus taiwanensis</name>
    <dbReference type="NCBI Taxonomy" id="164546"/>
    <lineage>
        <taxon>Bacteria</taxon>
        <taxon>Pseudomonadati</taxon>
        <taxon>Pseudomonadota</taxon>
        <taxon>Betaproteobacteria</taxon>
        <taxon>Burkholderiales</taxon>
        <taxon>Burkholderiaceae</taxon>
        <taxon>Cupriavidus</taxon>
    </lineage>
</organism>